<evidence type="ECO:0000256" key="1">
    <source>
        <dbReference type="SAM" id="Phobius"/>
    </source>
</evidence>
<dbReference type="AlphaFoldDB" id="A0A6J6MVH8"/>
<reference evidence="2" key="1">
    <citation type="submission" date="2020-05" db="EMBL/GenBank/DDBJ databases">
        <authorList>
            <person name="Chiriac C."/>
            <person name="Salcher M."/>
            <person name="Ghai R."/>
            <person name="Kavagutti S V."/>
        </authorList>
    </citation>
    <scope>NUCLEOTIDE SEQUENCE</scope>
</reference>
<name>A0A6J6MVH8_9ZZZZ</name>
<feature type="transmembrane region" description="Helical" evidence="1">
    <location>
        <begin position="68"/>
        <end position="88"/>
    </location>
</feature>
<keyword evidence="1" id="KW-0472">Membrane</keyword>
<feature type="transmembrane region" description="Helical" evidence="1">
    <location>
        <begin position="210"/>
        <end position="232"/>
    </location>
</feature>
<evidence type="ECO:0000313" key="2">
    <source>
        <dbReference type="EMBL" id="CAB4677876.1"/>
    </source>
</evidence>
<feature type="transmembrane region" description="Helical" evidence="1">
    <location>
        <begin position="138"/>
        <end position="157"/>
    </location>
</feature>
<gene>
    <name evidence="2" type="ORF">UFOPK2370_00036</name>
</gene>
<proteinExistence type="predicted"/>
<keyword evidence="1" id="KW-1133">Transmembrane helix</keyword>
<feature type="transmembrane region" description="Helical" evidence="1">
    <location>
        <begin position="6"/>
        <end position="22"/>
    </location>
</feature>
<dbReference type="EMBL" id="CAEZXK010000001">
    <property type="protein sequence ID" value="CAB4677876.1"/>
    <property type="molecule type" value="Genomic_DNA"/>
</dbReference>
<feature type="transmembrane region" description="Helical" evidence="1">
    <location>
        <begin position="252"/>
        <end position="273"/>
    </location>
</feature>
<accession>A0A6J6MVH8</accession>
<feature type="transmembrane region" description="Helical" evidence="1">
    <location>
        <begin position="34"/>
        <end position="53"/>
    </location>
</feature>
<feature type="transmembrane region" description="Helical" evidence="1">
    <location>
        <begin position="163"/>
        <end position="181"/>
    </location>
</feature>
<keyword evidence="1" id="KW-0812">Transmembrane</keyword>
<organism evidence="2">
    <name type="scientific">freshwater metagenome</name>
    <dbReference type="NCBI Taxonomy" id="449393"/>
    <lineage>
        <taxon>unclassified sequences</taxon>
        <taxon>metagenomes</taxon>
        <taxon>ecological metagenomes</taxon>
    </lineage>
</organism>
<protein>
    <submittedName>
        <fullName evidence="2">Unannotated protein</fullName>
    </submittedName>
</protein>
<sequence length="283" mass="32130">MNESLVVFVILATLATAYFWIYPKFAGNNVKKMAWLDLALGFIPLGVSAILFWQSDPTFRMVFFDTNWFFFTLVAMTVLELPLFFWYIKARGLGRAYLESMGFGGSREAAWATASVKQVEKQLNDTQWDGLRTRGAKIFLLVATNLFLLAGAVFLFFVGDNGWTPLSLIYILLIFAFWFLLRQSVRLVADAPAEALDERLIRIRDRSYVIAYRWLALIVIGLATALIVFSVVSDSQAGSDGFSYNLPLTWPQIQAIFWLLFAYATMLPSMAMIRLELSKKGKK</sequence>